<dbReference type="Proteomes" id="UP000015750">
    <property type="component" value="Unassembled WGS sequence"/>
</dbReference>
<protein>
    <recommendedName>
        <fullName evidence="3">Transposase</fullName>
    </recommendedName>
</protein>
<evidence type="ECO:0000313" key="2">
    <source>
        <dbReference type="Proteomes" id="UP000015750"/>
    </source>
</evidence>
<evidence type="ECO:0008006" key="3">
    <source>
        <dbReference type="Google" id="ProtNLM"/>
    </source>
</evidence>
<accession>A0ABC9TN95</accession>
<dbReference type="AlphaFoldDB" id="A0ABC9TN95"/>
<dbReference type="EMBL" id="ATIR01000009">
    <property type="protein sequence ID" value="EPI11634.1"/>
    <property type="molecule type" value="Genomic_DNA"/>
</dbReference>
<sequence length="180" mass="20705">MICLCFIFQLESKITKNGSILSDVGEKSLASFFMQHTRKDTLISFIIKSPKTIQKGEIKMSYTNPIKNTLDILELNITFNENCLNKERIKGRICQVFSGTLDYTAQICPHCVEVEKEAIIRWGFTSCLTLLNDVSEYQTYLHLRKRRFFCQSCNRSFVTETSLVEKHCSIPTKVKLSIAD</sequence>
<organism evidence="1 2">
    <name type="scientific">Enterococcus faecalis RP2S-4</name>
    <dbReference type="NCBI Taxonomy" id="1244145"/>
    <lineage>
        <taxon>Bacteria</taxon>
        <taxon>Bacillati</taxon>
        <taxon>Bacillota</taxon>
        <taxon>Bacilli</taxon>
        <taxon>Lactobacillales</taxon>
        <taxon>Enterococcaceae</taxon>
        <taxon>Enterococcus</taxon>
    </lineage>
</organism>
<name>A0ABC9TN95_ENTFL</name>
<gene>
    <name evidence="1" type="ORF">D358_00233</name>
</gene>
<evidence type="ECO:0000313" key="1">
    <source>
        <dbReference type="EMBL" id="EPI11634.1"/>
    </source>
</evidence>
<reference evidence="1 2" key="1">
    <citation type="submission" date="2013-06" db="EMBL/GenBank/DDBJ databases">
        <authorList>
            <person name="Weinstock G."/>
            <person name="Sodergren E."/>
            <person name="Lobos E.A."/>
            <person name="Fulton L."/>
            <person name="Fulton R."/>
            <person name="Courtney L."/>
            <person name="Fronick C."/>
            <person name="O'Laughlin M."/>
            <person name="Godfrey J."/>
            <person name="Wilson R.M."/>
            <person name="Miner T."/>
            <person name="Farmer C."/>
            <person name="Delehaunty K."/>
            <person name="Cordes M."/>
            <person name="Minx P."/>
            <person name="Tomlinson C."/>
            <person name="Chen J."/>
            <person name="Wollam A."/>
            <person name="Pepin K.H."/>
            <person name="Bhonagiri V."/>
            <person name="Zhang X."/>
            <person name="Warren W."/>
            <person name="Mitreva M."/>
            <person name="Mardis E.R."/>
            <person name="Wilson R.K."/>
        </authorList>
    </citation>
    <scope>NUCLEOTIDE SEQUENCE [LARGE SCALE GENOMIC DNA]</scope>
    <source>
        <strain evidence="1 2">RP2S-4</strain>
    </source>
</reference>
<proteinExistence type="predicted"/>
<comment type="caution">
    <text evidence="1">The sequence shown here is derived from an EMBL/GenBank/DDBJ whole genome shotgun (WGS) entry which is preliminary data.</text>
</comment>